<gene>
    <name evidence="2" type="ORF">ALAG00032_LOCUS12539</name>
</gene>
<evidence type="ECO:0000313" key="2">
    <source>
        <dbReference type="EMBL" id="CAE0371757.1"/>
    </source>
</evidence>
<feature type="signal peptide" evidence="1">
    <location>
        <begin position="1"/>
        <end position="28"/>
    </location>
</feature>
<dbReference type="Gene3D" id="1.25.40.10">
    <property type="entry name" value="Tetratricopeptide repeat domain"/>
    <property type="match status" value="1"/>
</dbReference>
<evidence type="ECO:0000256" key="1">
    <source>
        <dbReference type="SAM" id="SignalP"/>
    </source>
</evidence>
<dbReference type="EMBL" id="HBIJ01019111">
    <property type="protein sequence ID" value="CAE0371757.1"/>
    <property type="molecule type" value="Transcribed_RNA"/>
</dbReference>
<reference evidence="2" key="1">
    <citation type="submission" date="2021-01" db="EMBL/GenBank/DDBJ databases">
        <authorList>
            <person name="Corre E."/>
            <person name="Pelletier E."/>
            <person name="Niang G."/>
            <person name="Scheremetjew M."/>
            <person name="Finn R."/>
            <person name="Kale V."/>
            <person name="Holt S."/>
            <person name="Cochrane G."/>
            <person name="Meng A."/>
            <person name="Brown T."/>
            <person name="Cohen L."/>
        </authorList>
    </citation>
    <scope>NUCLEOTIDE SEQUENCE</scope>
    <source>
        <strain evidence="2">CCMP1510</strain>
    </source>
</reference>
<sequence>MMFCRRYSFFMKALISIIFLLWTRKLDAQDLGQEKSMLVMNMCQDQNLGPLTVFSLGFQGEGVLVEEEGVFERRNDKMVCVGSMIPCGHQLEITVARNGEQFSFHRFIQCRVRQVYPLEQSYTQWRYNQIDKRKTPRVIVVDHYVQGVWPGEEVEVMSQGFIDGVRLLFYNCGKPDLEQATSHLAISAAVGEATSGALLILFRSAYYFQQNQTLEQKSVLVEELRRYAPSWLASLALGKNTIENCDDAAQHYVELLKQIARPGIASSARARIKTKHFIAAPNELLIDHWLRADGYDLLRALYIDEMTDDNMFHFDNDRTPFESFQIGNLLLRRGNAREAGQYFSLAATEIPEARAALAELYLGELEYNLSRAMEFLHGINAGAHGMQIKAHILADIEQKYDQAIEMWLKAIAAGSVDAKVSLGLFLLRSEKNETKQALHFLTSAFENDGSLTAALALAQFLLRRNKCDRALSILKASAQHSWDLDIGDFGMTFAKRQAAALWEIKDKRNNILDKLNNFFSKFVQSNHNCQPKERAIDSYWMFAVLAEAGIVAADINAGFIAQRLGWNKTATRHYRRVAQAAQTARPIRNAPLFLRARLLEIAEALRSLADLTQDKNLNTLAASLGSEWALFNAALNETHPSKAIRIARRCARFFDWPQSVPCAFLFFWLKLKSILFSFSTTSDDRALFLFSSPFSSAVKEENEDIVQRRASRGEEF</sequence>
<accession>A0A7S3NNF8</accession>
<organism evidence="2">
    <name type="scientific">Aureoumbra lagunensis</name>
    <dbReference type="NCBI Taxonomy" id="44058"/>
    <lineage>
        <taxon>Eukaryota</taxon>
        <taxon>Sar</taxon>
        <taxon>Stramenopiles</taxon>
        <taxon>Ochrophyta</taxon>
        <taxon>Pelagophyceae</taxon>
        <taxon>Pelagomonadales</taxon>
        <taxon>Aureoumbra</taxon>
    </lineage>
</organism>
<dbReference type="AlphaFoldDB" id="A0A7S3NNF8"/>
<proteinExistence type="predicted"/>
<dbReference type="InterPro" id="IPR011990">
    <property type="entry name" value="TPR-like_helical_dom_sf"/>
</dbReference>
<feature type="chain" id="PRO_5031102232" evidence="1">
    <location>
        <begin position="29"/>
        <end position="716"/>
    </location>
</feature>
<dbReference type="SUPFAM" id="SSF81901">
    <property type="entry name" value="HCP-like"/>
    <property type="match status" value="1"/>
</dbReference>
<protein>
    <submittedName>
        <fullName evidence="2">Uncharacterized protein</fullName>
    </submittedName>
</protein>
<keyword evidence="1" id="KW-0732">Signal</keyword>
<name>A0A7S3NNF8_9STRA</name>